<dbReference type="Proteomes" id="UP000013487">
    <property type="component" value="Unassembled WGS sequence"/>
</dbReference>
<dbReference type="AlphaFoldDB" id="A0AAN4HK99"/>
<reference evidence="2 3" key="1">
    <citation type="journal article" date="2013" name="Genome Announc.">
        <title>Draft Genome Sequence of Bacillus thuringiensis var. thuringiensis Strain T01-328, a Brazilian Isolate That Produces a Soluble Pesticide Protein, Cry1Ia.</title>
        <authorList>
            <person name="Varani A.M."/>
            <person name="Lemos M.V."/>
            <person name="Fernandes C.C."/>
            <person name="Lemos E.G."/>
            <person name="Alves E.C."/>
            <person name="Desiderio J.A."/>
        </authorList>
    </citation>
    <scope>NUCLEOTIDE SEQUENCE [LARGE SCALE GENOMIC DNA]</scope>
    <source>
        <strain evidence="2 3">T01-328</strain>
    </source>
</reference>
<protein>
    <submittedName>
        <fullName evidence="2">Uncharacterized protein</fullName>
    </submittedName>
</protein>
<evidence type="ECO:0000313" key="3">
    <source>
        <dbReference type="Proteomes" id="UP000013487"/>
    </source>
</evidence>
<sequence length="51" mass="5659">MDEIFLAIIKGMSSGVSRAITEHILKKPSDKEETTLHKSKSQDGSKKETNN</sequence>
<proteinExistence type="predicted"/>
<evidence type="ECO:0000313" key="2">
    <source>
        <dbReference type="EMBL" id="ERI01081.1"/>
    </source>
</evidence>
<accession>A0AAN4HK99</accession>
<name>A0AAN4HK99_BACTU</name>
<dbReference type="EMBL" id="ARXZ02000004">
    <property type="protein sequence ID" value="ERI01081.1"/>
    <property type="molecule type" value="Genomic_DNA"/>
</dbReference>
<gene>
    <name evidence="2" type="ORF">BTCBT_002636</name>
</gene>
<comment type="caution">
    <text evidence="2">The sequence shown here is derived from an EMBL/GenBank/DDBJ whole genome shotgun (WGS) entry which is preliminary data.</text>
</comment>
<dbReference type="RefSeq" id="WP_000343341.1">
    <property type="nucleotide sequence ID" value="NZ_ARXZ02000004.1"/>
</dbReference>
<organism evidence="2 3">
    <name type="scientific">Bacillus thuringiensis T01-328</name>
    <dbReference type="NCBI Taxonomy" id="1324966"/>
    <lineage>
        <taxon>Bacteria</taxon>
        <taxon>Bacillati</taxon>
        <taxon>Bacillota</taxon>
        <taxon>Bacilli</taxon>
        <taxon>Bacillales</taxon>
        <taxon>Bacillaceae</taxon>
        <taxon>Bacillus</taxon>
        <taxon>Bacillus cereus group</taxon>
    </lineage>
</organism>
<feature type="region of interest" description="Disordered" evidence="1">
    <location>
        <begin position="27"/>
        <end position="51"/>
    </location>
</feature>
<evidence type="ECO:0000256" key="1">
    <source>
        <dbReference type="SAM" id="MobiDB-lite"/>
    </source>
</evidence>